<geneLocation type="plasmid" evidence="6">
    <name>pp88_a</name>
</geneLocation>
<reference evidence="5 6" key="1">
    <citation type="journal article" date="2017" name="Front. Microbiol.">
        <title>Phaeobacter piscinae sp. nov., a species of the Roseobacter group and potential aquaculture probiont.</title>
        <authorList>
            <person name="Sonnenschein E.C."/>
            <person name="Phippen C.B.W."/>
            <person name="Nielsen K.F."/>
            <person name="Mateiu R.V."/>
            <person name="Melchiorsen J."/>
            <person name="Gram L."/>
            <person name="Overmann J."/>
            <person name="Freese H.M."/>
        </authorList>
    </citation>
    <scope>NUCLEOTIDE SEQUENCE [LARGE SCALE GENOMIC DNA]</scope>
    <source>
        <strain evidence="5 6">P88</strain>
        <plasmid evidence="6">pp88_a</plasmid>
    </source>
</reference>
<feature type="chain" id="PRO_5014473183" evidence="3">
    <location>
        <begin position="17"/>
        <end position="533"/>
    </location>
</feature>
<comment type="similarity">
    <text evidence="2">Belongs to the bacterial solute-binding protein 5 family.</text>
</comment>
<organism evidence="5 6">
    <name type="scientific">Phaeobacter inhibens</name>
    <dbReference type="NCBI Taxonomy" id="221822"/>
    <lineage>
        <taxon>Bacteria</taxon>
        <taxon>Pseudomonadati</taxon>
        <taxon>Pseudomonadota</taxon>
        <taxon>Alphaproteobacteria</taxon>
        <taxon>Rhodobacterales</taxon>
        <taxon>Roseobacteraceae</taxon>
        <taxon>Phaeobacter</taxon>
    </lineage>
</organism>
<comment type="subcellular location">
    <subcellularLocation>
        <location evidence="1">Periplasm</location>
    </subcellularLocation>
</comment>
<evidence type="ECO:0000256" key="2">
    <source>
        <dbReference type="ARBA" id="ARBA00005695"/>
    </source>
</evidence>
<dbReference type="EMBL" id="CP010726">
    <property type="protein sequence ID" value="AUR01149.1"/>
    <property type="molecule type" value="Genomic_DNA"/>
</dbReference>
<dbReference type="GO" id="GO:0015833">
    <property type="term" value="P:peptide transport"/>
    <property type="evidence" value="ECO:0007669"/>
    <property type="project" value="TreeGrafter"/>
</dbReference>
<sequence length="533" mass="58583" precursor="true">MSFVHRFIRPRFLAHAAAAGLALGAAQYSGLGAEALIAAEPDRQRPLVITDSKGDRGMLAPYVHRKNGIAYLYTSYIFDTLVSQDADGNSVPGLARTWTRSQDGLSYALELQRDAKWHDGTPVTADDVAFTLRYMAEHPYVFGSVKALAGVEVEGVHDLRIHIKRAEYGLVEGLFSAIPILPRHIYEGVKDPFRFATPEAAVGSGPYRLAAYDKAQGRYRLEATEDHPLGRPRFDQIWIVKMGPDAALQAMSAGEVDVISYLSPDRLPEALSAGFAVETSPSDHVLRLGFNHRGQFQKKKLRQAIAYAVDRSALLEIAFPGVAELAETGYFQPGSKWQSDEVTEGYAYDPAQARDLLLAAGWTQNSAGRWQTQGEEIRLRLLTDGREVKPARVIAEQLEAFGFAVDLRVMEVAALRSLVADGDYDLTLFSSSTLGDPGNIRRRVFGRGWNSDRFPADPKMAGLIKAQAVAQGQAERQEILARFQQLYAENLPSYMLVNPLMATVFNDKLSAPFMPGGVAIGIPSALHKSIFLE</sequence>
<protein>
    <submittedName>
        <fullName evidence="5">ABC transporter, extracellular solute-binding protein</fullName>
    </submittedName>
</protein>
<feature type="domain" description="Solute-binding protein family 5" evidence="4">
    <location>
        <begin position="91"/>
        <end position="433"/>
    </location>
</feature>
<dbReference type="PANTHER" id="PTHR30290">
    <property type="entry name" value="PERIPLASMIC BINDING COMPONENT OF ABC TRANSPORTER"/>
    <property type="match status" value="1"/>
</dbReference>
<dbReference type="Gene3D" id="3.10.105.10">
    <property type="entry name" value="Dipeptide-binding Protein, Domain 3"/>
    <property type="match status" value="1"/>
</dbReference>
<dbReference type="AlphaFoldDB" id="A0A2I7KEW8"/>
<name>A0A2I7KEW8_9RHOB</name>
<keyword evidence="3" id="KW-0732">Signal</keyword>
<dbReference type="CDD" id="cd08520">
    <property type="entry name" value="PBP2_NikA_DppA_OppA_like_21"/>
    <property type="match status" value="1"/>
</dbReference>
<dbReference type="InterPro" id="IPR000914">
    <property type="entry name" value="SBP_5_dom"/>
</dbReference>
<keyword evidence="5" id="KW-0614">Plasmid</keyword>
<dbReference type="InterPro" id="IPR030678">
    <property type="entry name" value="Peptide/Ni-bd"/>
</dbReference>
<dbReference type="SUPFAM" id="SSF53850">
    <property type="entry name" value="Periplasmic binding protein-like II"/>
    <property type="match status" value="1"/>
</dbReference>
<accession>A0A2I7KEW8</accession>
<gene>
    <name evidence="5" type="ORF">PhaeoP88_03836</name>
</gene>
<evidence type="ECO:0000313" key="5">
    <source>
        <dbReference type="EMBL" id="AUR01149.1"/>
    </source>
</evidence>
<dbReference type="Proteomes" id="UP000236447">
    <property type="component" value="Plasmid pP88_a"/>
</dbReference>
<evidence type="ECO:0000256" key="3">
    <source>
        <dbReference type="SAM" id="SignalP"/>
    </source>
</evidence>
<proteinExistence type="inferred from homology"/>
<dbReference type="GO" id="GO:1904680">
    <property type="term" value="F:peptide transmembrane transporter activity"/>
    <property type="evidence" value="ECO:0007669"/>
    <property type="project" value="TreeGrafter"/>
</dbReference>
<dbReference type="RefSeq" id="WP_102884430.1">
    <property type="nucleotide sequence ID" value="NZ_CP010726.1"/>
</dbReference>
<dbReference type="GO" id="GO:0030288">
    <property type="term" value="C:outer membrane-bounded periplasmic space"/>
    <property type="evidence" value="ECO:0007669"/>
    <property type="project" value="UniProtKB-ARBA"/>
</dbReference>
<reference evidence="5 6" key="2">
    <citation type="journal article" date="2017" name="Genome Biol. Evol.">
        <title>Trajectories and Drivers of Genome Evolution in Surface-Associated Marine Phaeobacter.</title>
        <authorList>
            <person name="Freese H.M."/>
            <person name="Sikorski J."/>
            <person name="Bunk B."/>
            <person name="Scheuner C."/>
            <person name="Meier-Kolthoff J.P."/>
            <person name="Sproer C."/>
            <person name="Gram L."/>
            <person name="Overmann J."/>
        </authorList>
    </citation>
    <scope>NUCLEOTIDE SEQUENCE [LARGE SCALE GENOMIC DNA]</scope>
    <source>
        <strain evidence="5 6">P88</strain>
        <plasmid evidence="6">pp88_a</plasmid>
    </source>
</reference>
<dbReference type="Pfam" id="PF00496">
    <property type="entry name" value="SBP_bac_5"/>
    <property type="match status" value="1"/>
</dbReference>
<dbReference type="GO" id="GO:0043190">
    <property type="term" value="C:ATP-binding cassette (ABC) transporter complex"/>
    <property type="evidence" value="ECO:0007669"/>
    <property type="project" value="InterPro"/>
</dbReference>
<dbReference type="InterPro" id="IPR039424">
    <property type="entry name" value="SBP_5"/>
</dbReference>
<evidence type="ECO:0000259" key="4">
    <source>
        <dbReference type="Pfam" id="PF00496"/>
    </source>
</evidence>
<evidence type="ECO:0000313" key="6">
    <source>
        <dbReference type="Proteomes" id="UP000236447"/>
    </source>
</evidence>
<feature type="signal peptide" evidence="3">
    <location>
        <begin position="1"/>
        <end position="16"/>
    </location>
</feature>
<dbReference type="Gene3D" id="3.40.190.10">
    <property type="entry name" value="Periplasmic binding protein-like II"/>
    <property type="match status" value="1"/>
</dbReference>
<dbReference type="PIRSF" id="PIRSF002741">
    <property type="entry name" value="MppA"/>
    <property type="match status" value="1"/>
</dbReference>
<evidence type="ECO:0000256" key="1">
    <source>
        <dbReference type="ARBA" id="ARBA00004418"/>
    </source>
</evidence>